<evidence type="ECO:0000313" key="1">
    <source>
        <dbReference type="EMBL" id="RNA41169.1"/>
    </source>
</evidence>
<reference evidence="1 2" key="1">
    <citation type="journal article" date="2018" name="Sci. Rep.">
        <title>Genomic signatures of local adaptation to the degree of environmental predictability in rotifers.</title>
        <authorList>
            <person name="Franch-Gras L."/>
            <person name="Hahn C."/>
            <person name="Garcia-Roger E.M."/>
            <person name="Carmona M.J."/>
            <person name="Serra M."/>
            <person name="Gomez A."/>
        </authorList>
    </citation>
    <scope>NUCLEOTIDE SEQUENCE [LARGE SCALE GENOMIC DNA]</scope>
    <source>
        <strain evidence="1">HYR1</strain>
    </source>
</reference>
<comment type="caution">
    <text evidence="1">The sequence shown here is derived from an EMBL/GenBank/DDBJ whole genome shotgun (WGS) entry which is preliminary data.</text>
</comment>
<keyword evidence="2" id="KW-1185">Reference proteome</keyword>
<dbReference type="Proteomes" id="UP000276133">
    <property type="component" value="Unassembled WGS sequence"/>
</dbReference>
<gene>
    <name evidence="1" type="ORF">BpHYR1_002771</name>
</gene>
<name>A0A3M7SZV4_BRAPC</name>
<evidence type="ECO:0000313" key="2">
    <source>
        <dbReference type="Proteomes" id="UP000276133"/>
    </source>
</evidence>
<accession>A0A3M7SZV4</accession>
<dbReference type="AlphaFoldDB" id="A0A3M7SZV4"/>
<sequence>MSLDEYFFFELKKKNICIDDLNFFKLGNQIYQTKNNIYIIFIKHVFRKAIQQNGSNAAILNTATFI</sequence>
<organism evidence="1 2">
    <name type="scientific">Brachionus plicatilis</name>
    <name type="common">Marine rotifer</name>
    <name type="synonym">Brachionus muelleri</name>
    <dbReference type="NCBI Taxonomy" id="10195"/>
    <lineage>
        <taxon>Eukaryota</taxon>
        <taxon>Metazoa</taxon>
        <taxon>Spiralia</taxon>
        <taxon>Gnathifera</taxon>
        <taxon>Rotifera</taxon>
        <taxon>Eurotatoria</taxon>
        <taxon>Monogononta</taxon>
        <taxon>Pseudotrocha</taxon>
        <taxon>Ploima</taxon>
        <taxon>Brachionidae</taxon>
        <taxon>Brachionus</taxon>
    </lineage>
</organism>
<protein>
    <submittedName>
        <fullName evidence="1">Uncharacterized protein</fullName>
    </submittedName>
</protein>
<proteinExistence type="predicted"/>
<dbReference type="EMBL" id="REGN01000537">
    <property type="protein sequence ID" value="RNA41169.1"/>
    <property type="molecule type" value="Genomic_DNA"/>
</dbReference>